<dbReference type="Gramene" id="Zm00001eb094980_T001">
    <property type="protein sequence ID" value="Zm00001eb094980_P001"/>
    <property type="gene ID" value="Zm00001eb094980"/>
</dbReference>
<dbReference type="InterPro" id="IPR053062">
    <property type="entry name" value="CYP450_84A"/>
</dbReference>
<dbReference type="AlphaFoldDB" id="A0A804ML95"/>
<evidence type="ECO:0000256" key="3">
    <source>
        <dbReference type="SAM" id="SignalP"/>
    </source>
</evidence>
<dbReference type="InterPro" id="IPR001128">
    <property type="entry name" value="Cyt_P450"/>
</dbReference>
<sequence length="419" mass="47597">MKPFCCLLSATVFGVFACLYGLKADRGLQDWFTSCGKGIASLVLEKSKTESIWWLHWCPNTNQFGGHRTIHLTLAKPRNPISLHRCRERRTEPVAHGICRKAYHFYCKYFFLKISGVLADVPPSNKMCSSYYYYLQFALIWLYCSRNVYTPKVNEKSMSTPLVSCFLSWSPKEASRLRQAGMGIERAFCAGGDLAALVRSSEVEQQGRGRTLVSGRRAAGSGPAASGRFMPLELYKTHNERRDRLTMKINIDENDKSLKESGAKQHFVDEFFTLKEQYDLSEDTVIGLRSMGSVSTCSLCLSEWAVARDPKVWSNPLQYRPERFLEENIDIKGSDFKVPSFGVGRHVCPGAQLGINLVAFMTGHLLHYFEWSLPEGTRPEDINMMEFPRLVTFMGTLLQAVANLCLEKELYNRAHRCKI</sequence>
<evidence type="ECO:0000256" key="2">
    <source>
        <dbReference type="RuleBase" id="RU000461"/>
    </source>
</evidence>
<feature type="signal peptide" evidence="3">
    <location>
        <begin position="1"/>
        <end position="17"/>
    </location>
</feature>
<keyword evidence="2" id="KW-0560">Oxidoreductase</keyword>
<dbReference type="InterPro" id="IPR017972">
    <property type="entry name" value="Cyt_P450_CS"/>
</dbReference>
<dbReference type="PROSITE" id="PS51257">
    <property type="entry name" value="PROKAR_LIPOPROTEIN"/>
    <property type="match status" value="1"/>
</dbReference>
<keyword evidence="2" id="KW-0503">Monooxygenase</keyword>
<dbReference type="PANTHER" id="PTHR47945">
    <property type="entry name" value="CYTOCHROME P450 84A1-RELATED"/>
    <property type="match status" value="1"/>
</dbReference>
<keyword evidence="1 2" id="KW-0479">Metal-binding</keyword>
<reference evidence="5" key="1">
    <citation type="submission" date="2015-12" db="EMBL/GenBank/DDBJ databases">
        <title>Update maize B73 reference genome by single molecule sequencing technologies.</title>
        <authorList>
            <consortium name="Maize Genome Sequencing Project"/>
            <person name="Ware D."/>
        </authorList>
    </citation>
    <scope>NUCLEOTIDE SEQUENCE [LARGE SCALE GENOMIC DNA]</scope>
    <source>
        <strain evidence="5">cv. B73</strain>
    </source>
</reference>
<dbReference type="FunFam" id="1.10.630.10:FF:000310">
    <property type="entry name" value="Uncharacterized protein"/>
    <property type="match status" value="1"/>
</dbReference>
<feature type="chain" id="PRO_5032343584" evidence="3">
    <location>
        <begin position="18"/>
        <end position="419"/>
    </location>
</feature>
<evidence type="ECO:0000313" key="4">
    <source>
        <dbReference type="EnsemblPlants" id="Zm00001eb094980_P001"/>
    </source>
</evidence>
<protein>
    <submittedName>
        <fullName evidence="4">Uncharacterized protein</fullName>
    </submittedName>
</protein>
<proteinExistence type="inferred from homology"/>
<dbReference type="Pfam" id="PF00067">
    <property type="entry name" value="p450"/>
    <property type="match status" value="1"/>
</dbReference>
<dbReference type="InterPro" id="IPR036396">
    <property type="entry name" value="Cyt_P450_sf"/>
</dbReference>
<reference evidence="4" key="2">
    <citation type="submission" date="2019-07" db="EMBL/GenBank/DDBJ databases">
        <authorList>
            <person name="Seetharam A."/>
            <person name="Woodhouse M."/>
            <person name="Cannon E."/>
        </authorList>
    </citation>
    <scope>NUCLEOTIDE SEQUENCE [LARGE SCALE GENOMIC DNA]</scope>
    <source>
        <strain evidence="4">cv. B73</strain>
    </source>
</reference>
<organism evidence="4 5">
    <name type="scientific">Zea mays</name>
    <name type="common">Maize</name>
    <dbReference type="NCBI Taxonomy" id="4577"/>
    <lineage>
        <taxon>Eukaryota</taxon>
        <taxon>Viridiplantae</taxon>
        <taxon>Streptophyta</taxon>
        <taxon>Embryophyta</taxon>
        <taxon>Tracheophyta</taxon>
        <taxon>Spermatophyta</taxon>
        <taxon>Magnoliopsida</taxon>
        <taxon>Liliopsida</taxon>
        <taxon>Poales</taxon>
        <taxon>Poaceae</taxon>
        <taxon>PACMAD clade</taxon>
        <taxon>Panicoideae</taxon>
        <taxon>Andropogonodae</taxon>
        <taxon>Andropogoneae</taxon>
        <taxon>Tripsacinae</taxon>
        <taxon>Zea</taxon>
    </lineage>
</organism>
<evidence type="ECO:0000313" key="5">
    <source>
        <dbReference type="Proteomes" id="UP000007305"/>
    </source>
</evidence>
<dbReference type="GO" id="GO:0016705">
    <property type="term" value="F:oxidoreductase activity, acting on paired donors, with incorporation or reduction of molecular oxygen"/>
    <property type="evidence" value="ECO:0007669"/>
    <property type="project" value="InterPro"/>
</dbReference>
<keyword evidence="3" id="KW-0732">Signal</keyword>
<keyword evidence="5" id="KW-1185">Reference proteome</keyword>
<comment type="cofactor">
    <cofactor evidence="1">
        <name>heme</name>
        <dbReference type="ChEBI" id="CHEBI:30413"/>
    </cofactor>
</comment>
<dbReference type="PRINTS" id="PR00463">
    <property type="entry name" value="EP450I"/>
</dbReference>
<dbReference type="GO" id="GO:0004497">
    <property type="term" value="F:monooxygenase activity"/>
    <property type="evidence" value="ECO:0000318"/>
    <property type="project" value="GO_Central"/>
</dbReference>
<keyword evidence="1 2" id="KW-0408">Iron</keyword>
<dbReference type="EnsemblPlants" id="Zm00001eb094980_T001">
    <property type="protein sequence ID" value="Zm00001eb094980_P001"/>
    <property type="gene ID" value="Zm00001eb094980"/>
</dbReference>
<dbReference type="Proteomes" id="UP000007305">
    <property type="component" value="Chromosome 2"/>
</dbReference>
<dbReference type="Gene3D" id="1.10.630.10">
    <property type="entry name" value="Cytochrome P450"/>
    <property type="match status" value="1"/>
</dbReference>
<dbReference type="GO" id="GO:0020037">
    <property type="term" value="F:heme binding"/>
    <property type="evidence" value="ECO:0007669"/>
    <property type="project" value="InterPro"/>
</dbReference>
<dbReference type="PROSITE" id="PS00086">
    <property type="entry name" value="CYTOCHROME_P450"/>
    <property type="match status" value="1"/>
</dbReference>
<keyword evidence="1 2" id="KW-0349">Heme</keyword>
<dbReference type="InterPro" id="IPR002401">
    <property type="entry name" value="Cyt_P450_E_grp-I"/>
</dbReference>
<reference evidence="4" key="3">
    <citation type="submission" date="2021-05" db="UniProtKB">
        <authorList>
            <consortium name="EnsemblPlants"/>
        </authorList>
    </citation>
    <scope>IDENTIFICATION</scope>
    <source>
        <strain evidence="4">cv. B73</strain>
    </source>
</reference>
<dbReference type="InParanoid" id="A0A804ML95"/>
<name>A0A804ML95_MAIZE</name>
<feature type="binding site" description="axial binding residue" evidence="1">
    <location>
        <position position="348"/>
    </location>
    <ligand>
        <name>heme</name>
        <dbReference type="ChEBI" id="CHEBI:30413"/>
    </ligand>
    <ligandPart>
        <name>Fe</name>
        <dbReference type="ChEBI" id="CHEBI:18248"/>
    </ligandPart>
</feature>
<dbReference type="SMR" id="A0A804ML95"/>
<evidence type="ECO:0000256" key="1">
    <source>
        <dbReference type="PIRSR" id="PIRSR602401-1"/>
    </source>
</evidence>
<dbReference type="GO" id="GO:0005506">
    <property type="term" value="F:iron ion binding"/>
    <property type="evidence" value="ECO:0007669"/>
    <property type="project" value="InterPro"/>
</dbReference>
<comment type="similarity">
    <text evidence="2">Belongs to the cytochrome P450 family.</text>
</comment>
<dbReference type="SUPFAM" id="SSF48264">
    <property type="entry name" value="Cytochrome P450"/>
    <property type="match status" value="1"/>
</dbReference>
<dbReference type="PANTHER" id="PTHR47945:SF5">
    <property type="entry name" value="CYTOCHROME P450 84A1-RELATED"/>
    <property type="match status" value="1"/>
</dbReference>
<accession>A0A804ML95</accession>